<dbReference type="AlphaFoldDB" id="A0A3A8HQG5"/>
<dbReference type="OrthoDB" id="5381683at2"/>
<comment type="caution">
    <text evidence="1">The sequence shown here is derived from an EMBL/GenBank/DDBJ whole genome shotgun (WGS) entry which is preliminary data.</text>
</comment>
<keyword evidence="2" id="KW-1185">Reference proteome</keyword>
<accession>A0A3A8HQG5</accession>
<evidence type="ECO:0008006" key="3">
    <source>
        <dbReference type="Google" id="ProtNLM"/>
    </source>
</evidence>
<dbReference type="Proteomes" id="UP000563426">
    <property type="component" value="Unassembled WGS sequence"/>
</dbReference>
<protein>
    <recommendedName>
        <fullName evidence="3">DUF2505 family protein</fullName>
    </recommendedName>
</protein>
<gene>
    <name evidence="1" type="ORF">HMI49_32865</name>
</gene>
<sequence length="175" mass="20077">MHFEKTQYIQGTVDEVERALLDERYFPFLLQHHGVLLELQPLEVRNDGDRVHRKVRYRPKPVISSVGPKKVSPEWFAFIETSTYDKRTKQLTFTNTPTSHTISKMLVNTGVLKLRDLGNGQTERKMDGELALKVPFLLKPVAMIAEPIIKTEGLKILDGELPVLNRFIAEVIRAK</sequence>
<dbReference type="RefSeq" id="WP_120528362.1">
    <property type="nucleotide sequence ID" value="NZ_JABFJV010000275.1"/>
</dbReference>
<reference evidence="1 2" key="1">
    <citation type="submission" date="2020-05" db="EMBL/GenBank/DDBJ databases">
        <authorList>
            <person name="Whitworth D."/>
        </authorList>
    </citation>
    <scope>NUCLEOTIDE SEQUENCE [LARGE SCALE GENOMIC DNA]</scope>
    <source>
        <strain evidence="1 2">AB043B</strain>
    </source>
</reference>
<evidence type="ECO:0000313" key="1">
    <source>
        <dbReference type="EMBL" id="NOK38005.1"/>
    </source>
</evidence>
<name>A0A3A8HQG5_9BACT</name>
<organism evidence="1 2">
    <name type="scientific">Corallococcus exercitus</name>
    <dbReference type="NCBI Taxonomy" id="2316736"/>
    <lineage>
        <taxon>Bacteria</taxon>
        <taxon>Pseudomonadati</taxon>
        <taxon>Myxococcota</taxon>
        <taxon>Myxococcia</taxon>
        <taxon>Myxococcales</taxon>
        <taxon>Cystobacterineae</taxon>
        <taxon>Myxococcaceae</taxon>
        <taxon>Corallococcus</taxon>
    </lineage>
</organism>
<proteinExistence type="predicted"/>
<dbReference type="EMBL" id="JABFJV010000275">
    <property type="protein sequence ID" value="NOK38005.1"/>
    <property type="molecule type" value="Genomic_DNA"/>
</dbReference>
<evidence type="ECO:0000313" key="2">
    <source>
        <dbReference type="Proteomes" id="UP000563426"/>
    </source>
</evidence>